<feature type="transmembrane region" description="Helical" evidence="6">
    <location>
        <begin position="356"/>
        <end position="375"/>
    </location>
</feature>
<feature type="transmembrane region" description="Helical" evidence="6">
    <location>
        <begin position="315"/>
        <end position="335"/>
    </location>
</feature>
<dbReference type="PANTHER" id="PTHR43124:SF10">
    <property type="entry name" value="PURINE EFFLUX PUMP PBUE"/>
    <property type="match status" value="1"/>
</dbReference>
<organism evidence="8 9">
    <name type="scientific">Nisaea acidiphila</name>
    <dbReference type="NCBI Taxonomy" id="1862145"/>
    <lineage>
        <taxon>Bacteria</taxon>
        <taxon>Pseudomonadati</taxon>
        <taxon>Pseudomonadota</taxon>
        <taxon>Alphaproteobacteria</taxon>
        <taxon>Rhodospirillales</taxon>
        <taxon>Thalassobaculaceae</taxon>
        <taxon>Nisaea</taxon>
    </lineage>
</organism>
<dbReference type="RefSeq" id="WP_257768535.1">
    <property type="nucleotide sequence ID" value="NZ_CP102480.1"/>
</dbReference>
<evidence type="ECO:0000313" key="9">
    <source>
        <dbReference type="Proteomes" id="UP001060336"/>
    </source>
</evidence>
<dbReference type="SUPFAM" id="SSF103473">
    <property type="entry name" value="MFS general substrate transporter"/>
    <property type="match status" value="1"/>
</dbReference>
<gene>
    <name evidence="8" type="ORF">NUH88_20215</name>
</gene>
<feature type="transmembrane region" description="Helical" evidence="6">
    <location>
        <begin position="381"/>
        <end position="401"/>
    </location>
</feature>
<dbReference type="GO" id="GO:0022857">
    <property type="term" value="F:transmembrane transporter activity"/>
    <property type="evidence" value="ECO:0007669"/>
    <property type="project" value="InterPro"/>
</dbReference>
<keyword evidence="9" id="KW-1185">Reference proteome</keyword>
<keyword evidence="5 6" id="KW-0472">Membrane</keyword>
<evidence type="ECO:0000256" key="4">
    <source>
        <dbReference type="ARBA" id="ARBA00022989"/>
    </source>
</evidence>
<dbReference type="AlphaFoldDB" id="A0A9J7AR84"/>
<dbReference type="Proteomes" id="UP001060336">
    <property type="component" value="Chromosome"/>
</dbReference>
<dbReference type="GO" id="GO:0005886">
    <property type="term" value="C:plasma membrane"/>
    <property type="evidence" value="ECO:0007669"/>
    <property type="project" value="UniProtKB-SubCell"/>
</dbReference>
<dbReference type="KEGG" id="naci:NUH88_20215"/>
<comment type="subcellular location">
    <subcellularLocation>
        <location evidence="1">Cell membrane</location>
        <topology evidence="1">Multi-pass membrane protein</topology>
    </subcellularLocation>
</comment>
<dbReference type="InterPro" id="IPR036259">
    <property type="entry name" value="MFS_trans_sf"/>
</dbReference>
<evidence type="ECO:0000256" key="2">
    <source>
        <dbReference type="ARBA" id="ARBA00022475"/>
    </source>
</evidence>
<protein>
    <submittedName>
        <fullName evidence="8">MFS transporter</fullName>
    </submittedName>
</protein>
<feature type="transmembrane region" description="Helical" evidence="6">
    <location>
        <begin position="149"/>
        <end position="167"/>
    </location>
</feature>
<dbReference type="InterPro" id="IPR011701">
    <property type="entry name" value="MFS"/>
</dbReference>
<dbReference type="EMBL" id="CP102480">
    <property type="protein sequence ID" value="UUX49710.1"/>
    <property type="molecule type" value="Genomic_DNA"/>
</dbReference>
<feature type="transmembrane region" description="Helical" evidence="6">
    <location>
        <begin position="179"/>
        <end position="199"/>
    </location>
</feature>
<dbReference type="InterPro" id="IPR050189">
    <property type="entry name" value="MFS_Efflux_Transporters"/>
</dbReference>
<sequence length="407" mass="41972">MNGGDAAAVAPAIGRAEWGRRIVLVSTLSVTQIVGWATTYNAPALLGRPISEAFGGTLTEAMAGASIFLVAMALASLGAPRLYETAGAARLMAAGSLVMAGALALTATSSSMPVYWASWVLIGIAGAAVLTTSAHTVLVAALGKSARSWIAAVMLISGLAASVGYPATAVLEHLFGWRGTFLVFAGLHVFICFPLLLLVCRIAGPAAGGAAKTAEATAASSARRDRILFVNLAVAVSLIGFVTWGFAIVIVELFRATGIGTAEAVALASSVGIFQVAARALEFTFARNRSSVRTALDASALMSAGFLMLALWDGWAAGAVFVLLYGLSSGVMSVARSTMPLELFDPAAYGRMMARLATPMLLAFAAAPVLFGGLLEHGGPRPAFLLALVLTMMSFVSLWNLRRLASR</sequence>
<evidence type="ECO:0000256" key="1">
    <source>
        <dbReference type="ARBA" id="ARBA00004651"/>
    </source>
</evidence>
<feature type="transmembrane region" description="Helical" evidence="6">
    <location>
        <begin position="22"/>
        <end position="41"/>
    </location>
</feature>
<feature type="transmembrane region" description="Helical" evidence="6">
    <location>
        <begin position="91"/>
        <end position="110"/>
    </location>
</feature>
<keyword evidence="4 6" id="KW-1133">Transmembrane helix</keyword>
<keyword evidence="3 6" id="KW-0812">Transmembrane</keyword>
<evidence type="ECO:0000256" key="6">
    <source>
        <dbReference type="SAM" id="Phobius"/>
    </source>
</evidence>
<keyword evidence="2" id="KW-1003">Cell membrane</keyword>
<feature type="transmembrane region" description="Helical" evidence="6">
    <location>
        <begin position="228"/>
        <end position="251"/>
    </location>
</feature>
<feature type="domain" description="Major facilitator superfamily (MFS) profile" evidence="7">
    <location>
        <begin position="1"/>
        <end position="406"/>
    </location>
</feature>
<reference evidence="8" key="1">
    <citation type="submission" date="2022-08" db="EMBL/GenBank/DDBJ databases">
        <title>Nisaea acidiphila sp. nov., isolated from a marine algal debris and emended description of the genus Nisaea Urios et al. 2008.</title>
        <authorList>
            <person name="Kwon K."/>
        </authorList>
    </citation>
    <scope>NUCLEOTIDE SEQUENCE</scope>
    <source>
        <strain evidence="8">MEBiC11861</strain>
    </source>
</reference>
<name>A0A9J7AR84_9PROT</name>
<dbReference type="Pfam" id="PF07690">
    <property type="entry name" value="MFS_1"/>
    <property type="match status" value="1"/>
</dbReference>
<dbReference type="PANTHER" id="PTHR43124">
    <property type="entry name" value="PURINE EFFLUX PUMP PBUE"/>
    <property type="match status" value="1"/>
</dbReference>
<evidence type="ECO:0000256" key="3">
    <source>
        <dbReference type="ARBA" id="ARBA00022692"/>
    </source>
</evidence>
<dbReference type="PROSITE" id="PS50850">
    <property type="entry name" value="MFS"/>
    <property type="match status" value="1"/>
</dbReference>
<evidence type="ECO:0000313" key="8">
    <source>
        <dbReference type="EMBL" id="UUX49710.1"/>
    </source>
</evidence>
<evidence type="ECO:0000259" key="7">
    <source>
        <dbReference type="PROSITE" id="PS50850"/>
    </source>
</evidence>
<accession>A0A9J7AR84</accession>
<proteinExistence type="predicted"/>
<feature type="transmembrane region" description="Helical" evidence="6">
    <location>
        <begin position="61"/>
        <end position="79"/>
    </location>
</feature>
<feature type="transmembrane region" description="Helical" evidence="6">
    <location>
        <begin position="116"/>
        <end position="142"/>
    </location>
</feature>
<dbReference type="Gene3D" id="1.20.1250.20">
    <property type="entry name" value="MFS general substrate transporter like domains"/>
    <property type="match status" value="1"/>
</dbReference>
<evidence type="ECO:0000256" key="5">
    <source>
        <dbReference type="ARBA" id="ARBA00023136"/>
    </source>
</evidence>
<dbReference type="InterPro" id="IPR020846">
    <property type="entry name" value="MFS_dom"/>
</dbReference>